<dbReference type="HOGENOM" id="CLU_3299323_0_0_1"/>
<dbReference type="Proteomes" id="UP000015530">
    <property type="component" value="Unassembled WGS sequence"/>
</dbReference>
<sequence length="40" mass="4440">MKQVTTITSDIKGNNLSSQIMKSDPACLFMSLPAFYLTLM</sequence>
<evidence type="ECO:0000313" key="1">
    <source>
        <dbReference type="EMBL" id="EQB47972.1"/>
    </source>
</evidence>
<dbReference type="EMBL" id="AMYD01002773">
    <property type="protein sequence ID" value="EQB47972.1"/>
    <property type="molecule type" value="Genomic_DNA"/>
</dbReference>
<gene>
    <name evidence="1" type="ORF">CGLO_12837</name>
</gene>
<protein>
    <submittedName>
        <fullName evidence="1">Uncharacterized protein</fullName>
    </submittedName>
</protein>
<proteinExistence type="predicted"/>
<name>T0JXS2_COLGC</name>
<reference evidence="2" key="1">
    <citation type="journal article" date="2013" name="Mol. Plant Microbe Interact.">
        <title>Global aspects of pacC regulation of pathogenicity genes in Colletotrichum gloeosporioides as revealed by transcriptome analysis.</title>
        <authorList>
            <person name="Alkan N."/>
            <person name="Meng X."/>
            <person name="Friedlander G."/>
            <person name="Reuveni E."/>
            <person name="Sukno S."/>
            <person name="Sherman A."/>
            <person name="Thon M."/>
            <person name="Fluhr R."/>
            <person name="Prusky D."/>
        </authorList>
    </citation>
    <scope>NUCLEOTIDE SEQUENCE [LARGE SCALE GENOMIC DNA]</scope>
    <source>
        <strain evidence="2">Cg-14</strain>
    </source>
</reference>
<evidence type="ECO:0000313" key="2">
    <source>
        <dbReference type="Proteomes" id="UP000015530"/>
    </source>
</evidence>
<dbReference type="AlphaFoldDB" id="T0JXS2"/>
<accession>T0JXS2</accession>
<comment type="caution">
    <text evidence="1">The sequence shown here is derived from an EMBL/GenBank/DDBJ whole genome shotgun (WGS) entry which is preliminary data.</text>
</comment>
<organism evidence="1 2">
    <name type="scientific">Colletotrichum gloeosporioides (strain Cg-14)</name>
    <name type="common">Anthracnose fungus</name>
    <name type="synonym">Glomerella cingulata</name>
    <dbReference type="NCBI Taxonomy" id="1237896"/>
    <lineage>
        <taxon>Eukaryota</taxon>
        <taxon>Fungi</taxon>
        <taxon>Dikarya</taxon>
        <taxon>Ascomycota</taxon>
        <taxon>Pezizomycotina</taxon>
        <taxon>Sordariomycetes</taxon>
        <taxon>Hypocreomycetidae</taxon>
        <taxon>Glomerellales</taxon>
        <taxon>Glomerellaceae</taxon>
        <taxon>Colletotrichum</taxon>
        <taxon>Colletotrichum gloeosporioides species complex</taxon>
    </lineage>
</organism>